<sequence length="157" mass="16984">LIPISGTIAPVIIASDKTQLTHFSGSKSAYPVYLTLGNIPKSIRRKPNSRSCVLIAYLSVDKVSKDGLSKSALRVRNYELFHRSMAIVLESLKAAGNPGRGGVELIGGDGAVRRVYPILTAYVADYPEQCLVTCTKYGTCPKCKRKAGEMEHNTPGE</sequence>
<dbReference type="Pfam" id="PF18759">
    <property type="entry name" value="Plavaka"/>
    <property type="match status" value="1"/>
</dbReference>
<dbReference type="InterPro" id="IPR041078">
    <property type="entry name" value="Plavaka"/>
</dbReference>
<name>A0A0D0C6N2_9AGAR</name>
<evidence type="ECO:0000313" key="1">
    <source>
        <dbReference type="EMBL" id="KIK50383.1"/>
    </source>
</evidence>
<organism evidence="1 2">
    <name type="scientific">Collybiopsis luxurians FD-317 M1</name>
    <dbReference type="NCBI Taxonomy" id="944289"/>
    <lineage>
        <taxon>Eukaryota</taxon>
        <taxon>Fungi</taxon>
        <taxon>Dikarya</taxon>
        <taxon>Basidiomycota</taxon>
        <taxon>Agaricomycotina</taxon>
        <taxon>Agaricomycetes</taxon>
        <taxon>Agaricomycetidae</taxon>
        <taxon>Agaricales</taxon>
        <taxon>Marasmiineae</taxon>
        <taxon>Omphalotaceae</taxon>
        <taxon>Collybiopsis</taxon>
        <taxon>Collybiopsis luxurians</taxon>
    </lineage>
</organism>
<dbReference type="HOGENOM" id="CLU_006344_8_3_1"/>
<feature type="non-terminal residue" evidence="1">
    <location>
        <position position="157"/>
    </location>
</feature>
<evidence type="ECO:0000313" key="2">
    <source>
        <dbReference type="Proteomes" id="UP000053593"/>
    </source>
</evidence>
<accession>A0A0D0C6N2</accession>
<proteinExistence type="predicted"/>
<feature type="non-terminal residue" evidence="1">
    <location>
        <position position="1"/>
    </location>
</feature>
<keyword evidence="2" id="KW-1185">Reference proteome</keyword>
<dbReference type="OrthoDB" id="2418900at2759"/>
<gene>
    <name evidence="1" type="ORF">GYMLUDRAFT_103113</name>
</gene>
<dbReference type="AlphaFoldDB" id="A0A0D0C6N2"/>
<dbReference type="EMBL" id="KN834905">
    <property type="protein sequence ID" value="KIK50383.1"/>
    <property type="molecule type" value="Genomic_DNA"/>
</dbReference>
<protein>
    <submittedName>
        <fullName evidence="1">Uncharacterized protein</fullName>
    </submittedName>
</protein>
<reference evidence="1 2" key="1">
    <citation type="submission" date="2014-04" db="EMBL/GenBank/DDBJ databases">
        <title>Evolutionary Origins and Diversification of the Mycorrhizal Mutualists.</title>
        <authorList>
            <consortium name="DOE Joint Genome Institute"/>
            <consortium name="Mycorrhizal Genomics Consortium"/>
            <person name="Kohler A."/>
            <person name="Kuo A."/>
            <person name="Nagy L.G."/>
            <person name="Floudas D."/>
            <person name="Copeland A."/>
            <person name="Barry K.W."/>
            <person name="Cichocki N."/>
            <person name="Veneault-Fourrey C."/>
            <person name="LaButti K."/>
            <person name="Lindquist E.A."/>
            <person name="Lipzen A."/>
            <person name="Lundell T."/>
            <person name="Morin E."/>
            <person name="Murat C."/>
            <person name="Riley R."/>
            <person name="Ohm R."/>
            <person name="Sun H."/>
            <person name="Tunlid A."/>
            <person name="Henrissat B."/>
            <person name="Grigoriev I.V."/>
            <person name="Hibbett D.S."/>
            <person name="Martin F."/>
        </authorList>
    </citation>
    <scope>NUCLEOTIDE SEQUENCE [LARGE SCALE GENOMIC DNA]</scope>
    <source>
        <strain evidence="1 2">FD-317 M1</strain>
    </source>
</reference>
<dbReference type="Proteomes" id="UP000053593">
    <property type="component" value="Unassembled WGS sequence"/>
</dbReference>